<dbReference type="GO" id="GO:0016998">
    <property type="term" value="P:cell wall macromolecule catabolic process"/>
    <property type="evidence" value="ECO:0007669"/>
    <property type="project" value="InterPro"/>
</dbReference>
<keyword evidence="1" id="KW-0611">Plant defense</keyword>
<accession>A0A8K1CQZ3</accession>
<evidence type="ECO:0000256" key="1">
    <source>
        <dbReference type="ARBA" id="ARBA00022821"/>
    </source>
</evidence>
<dbReference type="OrthoDB" id="5985073at2759"/>
<comment type="caution">
    <text evidence="6">The sequence shown here is derived from an EMBL/GenBank/DDBJ whole genome shotgun (WGS) entry which is preliminary data.</text>
</comment>
<feature type="region of interest" description="Disordered" evidence="3">
    <location>
        <begin position="965"/>
        <end position="1005"/>
    </location>
</feature>
<evidence type="ECO:0000259" key="5">
    <source>
        <dbReference type="Pfam" id="PF00182"/>
    </source>
</evidence>
<dbReference type="InterPro" id="IPR023346">
    <property type="entry name" value="Lysozyme-like_dom_sf"/>
</dbReference>
<keyword evidence="7" id="KW-1185">Reference proteome</keyword>
<sequence length="1281" mass="142197">MRLHLLVLWLVALTLAVVSARRLEVDDEDRPGMVRVAAMADDGSDDKAEDEGAGSTEEEEEGSNENDEASTSKYSDNGYLNDIMTEKAFATLFPRAHRLYNYRALTLAASKLFNGAFLANASNTEENPDARKRELAAFLAHVAVETSDLQVVQRVRAGDDEDEEGGASTGAATGVDASSDQALYCDRTYASCGRGKSYHGRGPLLLQGNDMYARCSKAIGRRDLLVVNPDLLATDPELTWSCAIWYWMKDDGLGSLHDAAIDLSLGLPRTTALFKQGLECGAQALKKEGDGARVAKYKALAQTLMLAVNDSEVLSCTVNSAPTEVKKMDVADLPLAQLLSKDVFQSLFNDSIALYSYDMLLEAGLSYPEFAATADDDDANKAEVAAFLAHVSLRTNGLTLREDQTYVTYGDDVFCNSKKAECVDGRSYHGRGALMTEWNFVYDAMGTEFGTDLIKNPDELARKGDLAWKAGFYVWMTDRGEGRPHSYAGTPELLAQSTSILYGARLCGDSPTEKGGDEPVIEEYKRIAEALEMPEESKYLSDRTLTCRRLQYSSAVAKTSRVESILTEAQFAEAFPRADPYYSYRSFVEAARYYPRFANEEGDVYNQREIAAFLTHVAIATGNFTRREMPNAALYDEKAFCDSKIASCAPGKRYHGRGAFQIKWNYNYLKCGDFLGLDLLRNPDILRLDSTAAWRSALWFWMEQKPLSPLGSLHSVMHQHLDSPDSNFVVSTQIVAVAEQGSDRNECGSQRETERIDMFIQLCRLIGVRITDSPEKRKELQCQAQYDGPRASATASGSSKTPLRELISSSQFQLIVDPASSNRIYNYEAFIGAASVFPGFAGSANVNTSRREIAAFFAHSAFVTQNFSVAEDERAAAGCTDKPCYYGRGPLMIKEEANYTKLETAIQQPVVEQPDTVAGNADTAWLSAYFLWTANKVNGQNAHEYTFTDYGFPGSCKVLTPQLCEGSASTEDEETEEEESETPASSASGSGERRRLMRAAKGDDDVDPDSLDALIQHYKRICAVLEVEPEDVLSCQDAKFRKYDKSKETDSNGSPITKIMPKELYEELFPTADPLYSYHTFIDATKKFPKFVNDGPEVQNRYELASFLAQVAHGSGNFTYTQQAGANLFEPDAFCKKNVPAKCNPNERYHGRGPIQLSWNYNYDAYGKYLEVDLLNHPNWVATDSKIAWGSAVWFWMTTFNNDMGSIHDIFTRGTKEGGVYDYAYTTYLLIGSLECGEVPKSVEPEAQRVRYMKFFAEKLGVDPGPKLSCQSKEYTYPTRR</sequence>
<dbReference type="Gene3D" id="1.10.530.10">
    <property type="match status" value="5"/>
</dbReference>
<reference evidence="6" key="1">
    <citation type="submission" date="2019-03" db="EMBL/GenBank/DDBJ databases">
        <title>Long read genome sequence of the mycoparasitic Pythium oligandrum ATCC 38472 isolated from sugarbeet rhizosphere.</title>
        <authorList>
            <person name="Gaulin E."/>
        </authorList>
    </citation>
    <scope>NUCLEOTIDE SEQUENCE</scope>
    <source>
        <strain evidence="6">ATCC 38472_TT</strain>
    </source>
</reference>
<dbReference type="SUPFAM" id="SSF53955">
    <property type="entry name" value="Lysozyme-like"/>
    <property type="match status" value="5"/>
</dbReference>
<evidence type="ECO:0000256" key="3">
    <source>
        <dbReference type="SAM" id="MobiDB-lite"/>
    </source>
</evidence>
<feature type="signal peptide" evidence="4">
    <location>
        <begin position="1"/>
        <end position="20"/>
    </location>
</feature>
<name>A0A8K1CQZ3_PYTOL</name>
<feature type="domain" description="Glycoside hydrolase family 19 catalytic" evidence="5">
    <location>
        <begin position="1072"/>
        <end position="1270"/>
    </location>
</feature>
<feature type="domain" description="Glycoside hydrolase family 19 catalytic" evidence="5">
    <location>
        <begin position="820"/>
        <end position="872"/>
    </location>
</feature>
<dbReference type="GO" id="GO:0006032">
    <property type="term" value="P:chitin catabolic process"/>
    <property type="evidence" value="ECO:0007669"/>
    <property type="project" value="InterPro"/>
</dbReference>
<feature type="domain" description="Glycoside hydrolase family 19 catalytic" evidence="5">
    <location>
        <begin position="96"/>
        <end position="259"/>
    </location>
</feature>
<feature type="chain" id="PRO_5035473778" description="Glycoside hydrolase family 19 catalytic domain-containing protein" evidence="4">
    <location>
        <begin position="21"/>
        <end position="1281"/>
    </location>
</feature>
<evidence type="ECO:0000256" key="2">
    <source>
        <dbReference type="ARBA" id="ARBA00023157"/>
    </source>
</evidence>
<keyword evidence="2" id="KW-1015">Disulfide bond</keyword>
<dbReference type="Pfam" id="PF00182">
    <property type="entry name" value="Glyco_hydro_19"/>
    <property type="match status" value="6"/>
</dbReference>
<dbReference type="GO" id="GO:0004568">
    <property type="term" value="F:chitinase activity"/>
    <property type="evidence" value="ECO:0007669"/>
    <property type="project" value="InterPro"/>
</dbReference>
<proteinExistence type="predicted"/>
<feature type="region of interest" description="Disordered" evidence="3">
    <location>
        <begin position="37"/>
        <end position="76"/>
    </location>
</feature>
<organism evidence="6 7">
    <name type="scientific">Pythium oligandrum</name>
    <name type="common">Mycoparasitic fungus</name>
    <dbReference type="NCBI Taxonomy" id="41045"/>
    <lineage>
        <taxon>Eukaryota</taxon>
        <taxon>Sar</taxon>
        <taxon>Stramenopiles</taxon>
        <taxon>Oomycota</taxon>
        <taxon>Peronosporomycetes</taxon>
        <taxon>Pythiales</taxon>
        <taxon>Pythiaceae</taxon>
        <taxon>Pythium</taxon>
    </lineage>
</organism>
<dbReference type="CDD" id="cd00325">
    <property type="entry name" value="chitinase_GH19"/>
    <property type="match status" value="5"/>
</dbReference>
<dbReference type="Gene3D" id="3.30.20.10">
    <property type="entry name" value="Endochitinase, domain 2"/>
    <property type="match status" value="5"/>
</dbReference>
<dbReference type="Proteomes" id="UP000794436">
    <property type="component" value="Unassembled WGS sequence"/>
</dbReference>
<dbReference type="PANTHER" id="PTHR22595:SF79">
    <property type="entry name" value="CHITINASE 12"/>
    <property type="match status" value="1"/>
</dbReference>
<evidence type="ECO:0000313" key="6">
    <source>
        <dbReference type="EMBL" id="TMW67062.1"/>
    </source>
</evidence>
<feature type="domain" description="Glycoside hydrolase family 19 catalytic" evidence="5">
    <location>
        <begin position="879"/>
        <end position="945"/>
    </location>
</feature>
<dbReference type="EMBL" id="SPLM01000006">
    <property type="protein sequence ID" value="TMW67062.1"/>
    <property type="molecule type" value="Genomic_DNA"/>
</dbReference>
<gene>
    <name evidence="6" type="ORF">Poli38472_012178</name>
</gene>
<evidence type="ECO:0000313" key="7">
    <source>
        <dbReference type="Proteomes" id="UP000794436"/>
    </source>
</evidence>
<feature type="compositionally biased region" description="Acidic residues" evidence="3">
    <location>
        <begin position="970"/>
        <end position="981"/>
    </location>
</feature>
<dbReference type="InterPro" id="IPR000726">
    <property type="entry name" value="Glyco_hydro_19_cat"/>
</dbReference>
<feature type="compositionally biased region" description="Acidic residues" evidence="3">
    <location>
        <begin position="42"/>
        <end position="68"/>
    </location>
</feature>
<dbReference type="GO" id="GO:0006952">
    <property type="term" value="P:defense response"/>
    <property type="evidence" value="ECO:0007669"/>
    <property type="project" value="UniProtKB-KW"/>
</dbReference>
<feature type="domain" description="Glycoside hydrolase family 19 catalytic" evidence="5">
    <location>
        <begin position="353"/>
        <end position="480"/>
    </location>
</feature>
<protein>
    <recommendedName>
        <fullName evidence="5">Glycoside hydrolase family 19 catalytic domain-containing protein</fullName>
    </recommendedName>
</protein>
<feature type="domain" description="Glycoside hydrolase family 19 catalytic" evidence="5">
    <location>
        <begin position="577"/>
        <end position="771"/>
    </location>
</feature>
<dbReference type="PANTHER" id="PTHR22595">
    <property type="entry name" value="CHITINASE-RELATED"/>
    <property type="match status" value="1"/>
</dbReference>
<keyword evidence="4" id="KW-0732">Signal</keyword>
<evidence type="ECO:0000256" key="4">
    <source>
        <dbReference type="SAM" id="SignalP"/>
    </source>
</evidence>